<evidence type="ECO:0000256" key="1">
    <source>
        <dbReference type="ARBA" id="ARBA00022741"/>
    </source>
</evidence>
<gene>
    <name evidence="3" type="ORF">GXW74_15570</name>
</gene>
<dbReference type="EMBL" id="JAAEDL010000015">
    <property type="protein sequence ID" value="MBR0681913.1"/>
    <property type="molecule type" value="Genomic_DNA"/>
</dbReference>
<comment type="caution">
    <text evidence="3">The sequence shown here is derived from an EMBL/GenBank/DDBJ whole genome shotgun (WGS) entry which is preliminary data.</text>
</comment>
<name>A0A9X9XDX7_9PROT</name>
<keyword evidence="4" id="KW-1185">Reference proteome</keyword>
<evidence type="ECO:0000313" key="3">
    <source>
        <dbReference type="EMBL" id="MBR0681913.1"/>
    </source>
</evidence>
<evidence type="ECO:0000313" key="4">
    <source>
        <dbReference type="Proteomes" id="UP001138709"/>
    </source>
</evidence>
<sequence length="81" mass="8779">MADDQPSKIAGYRTLTESEIAMMNHIKAKEAGIAELAALVRNTAPAGEPQRQVAIAVTAFEEGFMRLVRAVARPVSPWEAK</sequence>
<dbReference type="RefSeq" id="WP_211847448.1">
    <property type="nucleotide sequence ID" value="NZ_JAAEDL010000015.1"/>
</dbReference>
<protein>
    <recommendedName>
        <fullName evidence="2">Acb2/Tad1 hairpin domain-containing protein</fullName>
    </recommendedName>
</protein>
<evidence type="ECO:0000259" key="2">
    <source>
        <dbReference type="Pfam" id="PF24729"/>
    </source>
</evidence>
<organism evidence="3 4">
    <name type="scientific">Neoroseomonas eburnea</name>
    <dbReference type="NCBI Taxonomy" id="1346889"/>
    <lineage>
        <taxon>Bacteria</taxon>
        <taxon>Pseudomonadati</taxon>
        <taxon>Pseudomonadota</taxon>
        <taxon>Alphaproteobacteria</taxon>
        <taxon>Acetobacterales</taxon>
        <taxon>Acetobacteraceae</taxon>
        <taxon>Neoroseomonas</taxon>
    </lineage>
</organism>
<dbReference type="AlphaFoldDB" id="A0A9X9XDX7"/>
<accession>A0A9X9XDX7</accession>
<keyword evidence="1" id="KW-0547">Nucleotide-binding</keyword>
<feature type="domain" description="Acb2/Tad1 hairpin" evidence="2">
    <location>
        <begin position="9"/>
        <end position="72"/>
    </location>
</feature>
<dbReference type="Proteomes" id="UP001138709">
    <property type="component" value="Unassembled WGS sequence"/>
</dbReference>
<dbReference type="GO" id="GO:0000166">
    <property type="term" value="F:nucleotide binding"/>
    <property type="evidence" value="ECO:0007669"/>
    <property type="project" value="UniProtKB-KW"/>
</dbReference>
<reference evidence="3" key="1">
    <citation type="submission" date="2020-01" db="EMBL/GenBank/DDBJ databases">
        <authorList>
            <person name="Rat A."/>
        </authorList>
    </citation>
    <scope>NUCLEOTIDE SEQUENCE</scope>
    <source>
        <strain evidence="3">LMG 31228</strain>
    </source>
</reference>
<dbReference type="Pfam" id="PF24729">
    <property type="entry name" value="Acb2_Tad1_hairpin"/>
    <property type="match status" value="1"/>
</dbReference>
<reference evidence="3" key="2">
    <citation type="journal article" date="2021" name="Syst. Appl. Microbiol.">
        <title>Roseomonas hellenica sp. nov., isolated from roots of wild-growing Alkanna tinctoria.</title>
        <authorList>
            <person name="Rat A."/>
            <person name="Naranjo H.D."/>
            <person name="Lebbe L."/>
            <person name="Cnockaert M."/>
            <person name="Krigas N."/>
            <person name="Grigoriadou K."/>
            <person name="Maloupa E."/>
            <person name="Willems A."/>
        </authorList>
    </citation>
    <scope>NUCLEOTIDE SEQUENCE</scope>
    <source>
        <strain evidence="3">LMG 31228</strain>
    </source>
</reference>
<dbReference type="InterPro" id="IPR056098">
    <property type="entry name" value="Acb2/Tad1_hairpin"/>
</dbReference>
<proteinExistence type="predicted"/>